<keyword evidence="3" id="KW-1185">Reference proteome</keyword>
<dbReference type="AlphaFoldDB" id="A0A842HEU4"/>
<evidence type="ECO:0000313" key="3">
    <source>
        <dbReference type="Proteomes" id="UP000546464"/>
    </source>
</evidence>
<evidence type="ECO:0008006" key="4">
    <source>
        <dbReference type="Google" id="ProtNLM"/>
    </source>
</evidence>
<evidence type="ECO:0000256" key="1">
    <source>
        <dbReference type="SAM" id="SignalP"/>
    </source>
</evidence>
<proteinExistence type="predicted"/>
<accession>A0A842HEU4</accession>
<protein>
    <recommendedName>
        <fullName evidence="4">PEP-CTERM sorting domain-containing protein</fullName>
    </recommendedName>
</protein>
<name>A0A842HEU4_9BACT</name>
<organism evidence="2 3">
    <name type="scientific">Ruficoccus amylovorans</name>
    <dbReference type="NCBI Taxonomy" id="1804625"/>
    <lineage>
        <taxon>Bacteria</taxon>
        <taxon>Pseudomonadati</taxon>
        <taxon>Verrucomicrobiota</taxon>
        <taxon>Opitutia</taxon>
        <taxon>Puniceicoccales</taxon>
        <taxon>Cerasicoccaceae</taxon>
        <taxon>Ruficoccus</taxon>
    </lineage>
</organism>
<dbReference type="EMBL" id="JACHVB010000020">
    <property type="protein sequence ID" value="MBC2594166.1"/>
    <property type="molecule type" value="Genomic_DNA"/>
</dbReference>
<reference evidence="2 3" key="1">
    <citation type="submission" date="2020-07" db="EMBL/GenBank/DDBJ databases">
        <authorList>
            <person name="Feng X."/>
        </authorList>
    </citation>
    <scope>NUCLEOTIDE SEQUENCE [LARGE SCALE GENOMIC DNA]</scope>
    <source>
        <strain evidence="2 3">JCM31066</strain>
    </source>
</reference>
<feature type="chain" id="PRO_5032491250" description="PEP-CTERM sorting domain-containing protein" evidence="1">
    <location>
        <begin position="44"/>
        <end position="217"/>
    </location>
</feature>
<feature type="signal peptide" evidence="1">
    <location>
        <begin position="1"/>
        <end position="43"/>
    </location>
</feature>
<dbReference type="Proteomes" id="UP000546464">
    <property type="component" value="Unassembled WGS sequence"/>
</dbReference>
<dbReference type="RefSeq" id="WP_185675148.1">
    <property type="nucleotide sequence ID" value="NZ_JACHVB010000020.1"/>
</dbReference>
<keyword evidence="1" id="KW-0732">Signal</keyword>
<comment type="caution">
    <text evidence="2">The sequence shown here is derived from an EMBL/GenBank/DDBJ whole genome shotgun (WGS) entry which is preliminary data.</text>
</comment>
<gene>
    <name evidence="2" type="ORF">H5P28_07810</name>
</gene>
<sequence>MLIAMSSGSSYKDRIAARKSRLLAPSAVAATVALGSIASSAQAAISYHLTPGVSGGFLSLNPLTGDTSISFGVSDTYPISAGACTTNLVLLNEGNLGSGLHTVMLSSGDIVDENLSYGTSDLTGRGTLPFGDDFYIGFRFTGQGTNNDETYYGYMQLFSDTPNNIELIGYAIGGNNEAVPISPVPEPATYALGFGVLALMGCLLAKRLGKRLSAASK</sequence>
<evidence type="ECO:0000313" key="2">
    <source>
        <dbReference type="EMBL" id="MBC2594166.1"/>
    </source>
</evidence>